<evidence type="ECO:0000256" key="1">
    <source>
        <dbReference type="ARBA" id="ARBA00022741"/>
    </source>
</evidence>
<keyword evidence="8 12" id="KW-0233">DNA recombination</keyword>
<evidence type="ECO:0000256" key="13">
    <source>
        <dbReference type="SAM" id="MobiDB-lite"/>
    </source>
</evidence>
<evidence type="ECO:0000256" key="2">
    <source>
        <dbReference type="ARBA" id="ARBA00022763"/>
    </source>
</evidence>
<comment type="similarity">
    <text evidence="12">Belongs to the helicase family. PIF1 subfamily.</text>
</comment>
<evidence type="ECO:0000256" key="10">
    <source>
        <dbReference type="ARBA" id="ARBA00023235"/>
    </source>
</evidence>
<evidence type="ECO:0000256" key="5">
    <source>
        <dbReference type="ARBA" id="ARBA00022840"/>
    </source>
</evidence>
<proteinExistence type="inferred from homology"/>
<dbReference type="GO" id="GO:0003677">
    <property type="term" value="F:DNA binding"/>
    <property type="evidence" value="ECO:0007669"/>
    <property type="project" value="UniProtKB-KW"/>
</dbReference>
<evidence type="ECO:0000259" key="14">
    <source>
        <dbReference type="SMART" id="SM00382"/>
    </source>
</evidence>
<dbReference type="GO" id="GO:0016887">
    <property type="term" value="F:ATP hydrolysis activity"/>
    <property type="evidence" value="ECO:0007669"/>
    <property type="project" value="RHEA"/>
</dbReference>
<evidence type="ECO:0000313" key="15">
    <source>
        <dbReference type="EMBL" id="PIL28812.1"/>
    </source>
</evidence>
<keyword evidence="6 12" id="KW-0238">DNA-binding</keyword>
<dbReference type="InterPro" id="IPR027417">
    <property type="entry name" value="P-loop_NTPase"/>
</dbReference>
<keyword evidence="7 12" id="KW-0496">Mitochondrion</keyword>
<comment type="caution">
    <text evidence="15">The sequence shown here is derived from an EMBL/GenBank/DDBJ whole genome shotgun (WGS) entry which is preliminary data.</text>
</comment>
<dbReference type="CDD" id="cd18037">
    <property type="entry name" value="DEXSc_Pif1_like"/>
    <property type="match status" value="1"/>
</dbReference>
<comment type="function">
    <text evidence="12">DNA-dependent ATPase and 5'-3' DNA helicase required for the maintenance of both mitochondrial and nuclear genome stability.</text>
</comment>
<dbReference type="GO" id="GO:0006310">
    <property type="term" value="P:DNA recombination"/>
    <property type="evidence" value="ECO:0007669"/>
    <property type="project" value="UniProtKB-UniRule"/>
</dbReference>
<dbReference type="InterPro" id="IPR048293">
    <property type="entry name" value="PIF1_RRM3_pfh1"/>
</dbReference>
<dbReference type="Pfam" id="PF05970">
    <property type="entry name" value="PIF1"/>
    <property type="match status" value="1"/>
</dbReference>
<dbReference type="EMBL" id="AYKW01000023">
    <property type="protein sequence ID" value="PIL28812.1"/>
    <property type="molecule type" value="Genomic_DNA"/>
</dbReference>
<gene>
    <name evidence="12" type="primary">PIF1</name>
    <name evidence="15" type="ORF">GSI_08857</name>
</gene>
<evidence type="ECO:0000256" key="9">
    <source>
        <dbReference type="ARBA" id="ARBA00023204"/>
    </source>
</evidence>
<name>A0A2G8S4W6_9APHY</name>
<organism evidence="15 16">
    <name type="scientific">Ganoderma sinense ZZ0214-1</name>
    <dbReference type="NCBI Taxonomy" id="1077348"/>
    <lineage>
        <taxon>Eukaryota</taxon>
        <taxon>Fungi</taxon>
        <taxon>Dikarya</taxon>
        <taxon>Basidiomycota</taxon>
        <taxon>Agaricomycotina</taxon>
        <taxon>Agaricomycetes</taxon>
        <taxon>Polyporales</taxon>
        <taxon>Polyporaceae</taxon>
        <taxon>Ganoderma</taxon>
    </lineage>
</organism>
<dbReference type="InterPro" id="IPR003593">
    <property type="entry name" value="AAA+_ATPase"/>
</dbReference>
<comment type="caution">
    <text evidence="12">Lacks conserved residue(s) required for the propagation of feature annotation.</text>
</comment>
<evidence type="ECO:0000256" key="11">
    <source>
        <dbReference type="ARBA" id="ARBA00023242"/>
    </source>
</evidence>
<dbReference type="InterPro" id="IPR051055">
    <property type="entry name" value="PIF1_helicase"/>
</dbReference>
<evidence type="ECO:0000256" key="3">
    <source>
        <dbReference type="ARBA" id="ARBA00022801"/>
    </source>
</evidence>
<comment type="subcellular location">
    <subcellularLocation>
        <location evidence="12">Nucleus</location>
    </subcellularLocation>
    <subcellularLocation>
        <location evidence="12">Mitochondrion</location>
    </subcellularLocation>
</comment>
<evidence type="ECO:0000256" key="4">
    <source>
        <dbReference type="ARBA" id="ARBA00022806"/>
    </source>
</evidence>
<feature type="region of interest" description="Disordered" evidence="13">
    <location>
        <begin position="383"/>
        <end position="471"/>
    </location>
</feature>
<dbReference type="GO" id="GO:0005524">
    <property type="term" value="F:ATP binding"/>
    <property type="evidence" value="ECO:0007669"/>
    <property type="project" value="UniProtKB-UniRule"/>
</dbReference>
<dbReference type="EC" id="5.6.2.3" evidence="12"/>
<feature type="DNA-binding region" evidence="12">
    <location>
        <begin position="570"/>
        <end position="589"/>
    </location>
</feature>
<dbReference type="Gene3D" id="3.40.50.300">
    <property type="entry name" value="P-loop containing nucleotide triphosphate hydrolases"/>
    <property type="match status" value="2"/>
</dbReference>
<dbReference type="Pfam" id="PF21530">
    <property type="entry name" value="Pif1_2B_dom"/>
    <property type="match status" value="1"/>
</dbReference>
<reference evidence="15 16" key="1">
    <citation type="journal article" date="2015" name="Sci. Rep.">
        <title>Chromosome-level genome map provides insights into diverse defense mechanisms in the medicinal fungus Ganoderma sinense.</title>
        <authorList>
            <person name="Zhu Y."/>
            <person name="Xu J."/>
            <person name="Sun C."/>
            <person name="Zhou S."/>
            <person name="Xu H."/>
            <person name="Nelson D.R."/>
            <person name="Qian J."/>
            <person name="Song J."/>
            <person name="Luo H."/>
            <person name="Xiang L."/>
            <person name="Li Y."/>
            <person name="Xu Z."/>
            <person name="Ji A."/>
            <person name="Wang L."/>
            <person name="Lu S."/>
            <person name="Hayward A."/>
            <person name="Sun W."/>
            <person name="Li X."/>
            <person name="Schwartz D.C."/>
            <person name="Wang Y."/>
            <person name="Chen S."/>
        </authorList>
    </citation>
    <scope>NUCLEOTIDE SEQUENCE [LARGE SCALE GENOMIC DNA]</scope>
    <source>
        <strain evidence="15 16">ZZ0214-1</strain>
    </source>
</reference>
<dbReference type="SMART" id="SM00382">
    <property type="entry name" value="AAA"/>
    <property type="match status" value="1"/>
</dbReference>
<dbReference type="PANTHER" id="PTHR47642:SF5">
    <property type="entry name" value="ATP-DEPENDENT DNA HELICASE"/>
    <property type="match status" value="1"/>
</dbReference>
<dbReference type="InterPro" id="IPR049163">
    <property type="entry name" value="Pif1-like_2B_dom"/>
</dbReference>
<comment type="subunit">
    <text evidence="12">Monomer.</text>
</comment>
<dbReference type="GO" id="GO:0000723">
    <property type="term" value="P:telomere maintenance"/>
    <property type="evidence" value="ECO:0007669"/>
    <property type="project" value="InterPro"/>
</dbReference>
<evidence type="ECO:0000256" key="6">
    <source>
        <dbReference type="ARBA" id="ARBA00023125"/>
    </source>
</evidence>
<keyword evidence="3 12" id="KW-0378">Hydrolase</keyword>
<evidence type="ECO:0000256" key="12">
    <source>
        <dbReference type="HAMAP-Rule" id="MF_03176"/>
    </source>
</evidence>
<sequence>MARSAVLSTTTATNTKKRKSTGGLDASGKNDDTSNKRRKTLDAFFAPQVTVKFPTKEAKGPVEVVALNSEQRRVLQMVVEEGKNVFFTGPAGSGKSLLLRAIISGLRKKYSKNQAVISVTASTGMAASNIGGMTMHSWGAVTPGMHNIDRQISCIKTCKPAFKRWRETKVLIIDEVSMVDGELFDTLAKLADQLRNKRTDKPFGGIQLVVTGDFFQLPPVTKSSAEPFFAFESESWKKCIDHTVTLTEVFRQRDTQFVDLLNELRKGNIAPSAQQTFTTLSRPLPPLPSGILPTELYPLRAQVERANTTRLAALPGSVSAYVARDTGTHQKVFEQMVVPARLALKVDAQVMLVKNVDETLVNGSVGRVLGFHTIAACAASIGTPTTSQDKDVKPFSGFGASSSGSRAKPASAASSQESSASSKANGAVRNVQVDTDGRTPVSLSGRTLADKENAGAEQADIKPMSAKGRPKDDELYPLVEFRTQQGTEIVLVVRDEFRVEDNEGKLLARRVQVGQGSTLRGCLNEFADVGIRIGMQVPLVLAWAMSIHKSQGQTIQYVKIDLRSVFEKGQSYVALSRAASLDGLQVLGFDPKKVKAHPKVVEWSSGLEVAASADT</sequence>
<keyword evidence="10 12" id="KW-0413">Isomerase</keyword>
<comment type="catalytic activity">
    <reaction evidence="12">
        <text>ATP + H2O = ADP + phosphate + H(+)</text>
        <dbReference type="Rhea" id="RHEA:13065"/>
        <dbReference type="ChEBI" id="CHEBI:15377"/>
        <dbReference type="ChEBI" id="CHEBI:15378"/>
        <dbReference type="ChEBI" id="CHEBI:30616"/>
        <dbReference type="ChEBI" id="CHEBI:43474"/>
        <dbReference type="ChEBI" id="CHEBI:456216"/>
        <dbReference type="EC" id="5.6.2.3"/>
    </reaction>
</comment>
<dbReference type="Proteomes" id="UP000230002">
    <property type="component" value="Unassembled WGS sequence"/>
</dbReference>
<keyword evidence="9 12" id="KW-0234">DNA repair</keyword>
<dbReference type="CDD" id="cd18809">
    <property type="entry name" value="SF1_C_RecD"/>
    <property type="match status" value="1"/>
</dbReference>
<evidence type="ECO:0000256" key="7">
    <source>
        <dbReference type="ARBA" id="ARBA00023128"/>
    </source>
</evidence>
<comment type="cofactor">
    <cofactor evidence="12">
        <name>Mg(2+)</name>
        <dbReference type="ChEBI" id="CHEBI:18420"/>
    </cofactor>
</comment>
<dbReference type="PANTHER" id="PTHR47642">
    <property type="entry name" value="ATP-DEPENDENT DNA HELICASE"/>
    <property type="match status" value="1"/>
</dbReference>
<keyword evidence="2 12" id="KW-0227">DNA damage</keyword>
<keyword evidence="4 12" id="KW-0347">Helicase</keyword>
<evidence type="ECO:0000256" key="8">
    <source>
        <dbReference type="ARBA" id="ARBA00023172"/>
    </source>
</evidence>
<keyword evidence="1 12" id="KW-0547">Nucleotide-binding</keyword>
<dbReference type="OrthoDB" id="432234at2759"/>
<keyword evidence="16" id="KW-1185">Reference proteome</keyword>
<accession>A0A2G8S4W6</accession>
<dbReference type="GO" id="GO:0005634">
    <property type="term" value="C:nucleus"/>
    <property type="evidence" value="ECO:0007669"/>
    <property type="project" value="UniProtKB-SubCell"/>
</dbReference>
<dbReference type="AlphaFoldDB" id="A0A2G8S4W6"/>
<dbReference type="HAMAP" id="MF_03176">
    <property type="entry name" value="PIF1"/>
    <property type="match status" value="1"/>
</dbReference>
<dbReference type="GO" id="GO:0005739">
    <property type="term" value="C:mitochondrion"/>
    <property type="evidence" value="ECO:0007669"/>
    <property type="project" value="UniProtKB-SubCell"/>
</dbReference>
<evidence type="ECO:0000313" key="16">
    <source>
        <dbReference type="Proteomes" id="UP000230002"/>
    </source>
</evidence>
<dbReference type="GO" id="GO:0043139">
    <property type="term" value="F:5'-3' DNA helicase activity"/>
    <property type="evidence" value="ECO:0007669"/>
    <property type="project" value="UniProtKB-UniRule"/>
</dbReference>
<keyword evidence="5 12" id="KW-0067">ATP-binding</keyword>
<feature type="compositionally biased region" description="Polar residues" evidence="13">
    <location>
        <begin position="1"/>
        <end position="14"/>
    </location>
</feature>
<feature type="region of interest" description="Disordered" evidence="13">
    <location>
        <begin position="1"/>
        <end position="35"/>
    </location>
</feature>
<dbReference type="InterPro" id="IPR010285">
    <property type="entry name" value="DNA_helicase_pif1-like_DEAD"/>
</dbReference>
<keyword evidence="11 12" id="KW-0539">Nucleus</keyword>
<dbReference type="STRING" id="1077348.A0A2G8S4W6"/>
<dbReference type="SUPFAM" id="SSF52540">
    <property type="entry name" value="P-loop containing nucleoside triphosphate hydrolases"/>
    <property type="match status" value="2"/>
</dbReference>
<dbReference type="GO" id="GO:0006281">
    <property type="term" value="P:DNA repair"/>
    <property type="evidence" value="ECO:0007669"/>
    <property type="project" value="UniProtKB-UniRule"/>
</dbReference>
<feature type="domain" description="AAA+ ATPase" evidence="14">
    <location>
        <begin position="81"/>
        <end position="254"/>
    </location>
</feature>
<protein>
    <recommendedName>
        <fullName evidence="12">ATP-dependent DNA helicase PIF1</fullName>
        <ecNumber evidence="12">5.6.2.3</ecNumber>
    </recommendedName>
    <alternativeName>
        <fullName evidence="12">DNA 5'-3' helicase PIF1</fullName>
    </alternativeName>
    <alternativeName>
        <fullName evidence="12">DNA repair and recombination helicase PIF1</fullName>
    </alternativeName>
</protein>
<feature type="compositionally biased region" description="Low complexity" evidence="13">
    <location>
        <begin position="395"/>
        <end position="424"/>
    </location>
</feature>